<dbReference type="PRINTS" id="PR00081">
    <property type="entry name" value="GDHRDH"/>
</dbReference>
<organism evidence="4 5">
    <name type="scientific">Sapientia aquatica</name>
    <dbReference type="NCBI Taxonomy" id="1549640"/>
    <lineage>
        <taxon>Bacteria</taxon>
        <taxon>Pseudomonadati</taxon>
        <taxon>Pseudomonadota</taxon>
        <taxon>Betaproteobacteria</taxon>
        <taxon>Burkholderiales</taxon>
        <taxon>Oxalobacteraceae</taxon>
        <taxon>Sapientia</taxon>
    </lineage>
</organism>
<dbReference type="InterPro" id="IPR020904">
    <property type="entry name" value="Sc_DH/Rdtase_CS"/>
</dbReference>
<dbReference type="InterPro" id="IPR036291">
    <property type="entry name" value="NAD(P)-bd_dom_sf"/>
</dbReference>
<evidence type="ECO:0000256" key="1">
    <source>
        <dbReference type="ARBA" id="ARBA00006484"/>
    </source>
</evidence>
<dbReference type="NCBIfam" id="NF004843">
    <property type="entry name" value="PRK06194.1"/>
    <property type="match status" value="1"/>
</dbReference>
<dbReference type="Proteomes" id="UP000294829">
    <property type="component" value="Unassembled WGS sequence"/>
</dbReference>
<dbReference type="AlphaFoldDB" id="A0A4R5W383"/>
<gene>
    <name evidence="4" type="ORF">E2I14_05425</name>
</gene>
<dbReference type="CDD" id="cd05233">
    <property type="entry name" value="SDR_c"/>
    <property type="match status" value="1"/>
</dbReference>
<dbReference type="PROSITE" id="PS00061">
    <property type="entry name" value="ADH_SHORT"/>
    <property type="match status" value="1"/>
</dbReference>
<evidence type="ECO:0000256" key="2">
    <source>
        <dbReference type="ARBA" id="ARBA00023002"/>
    </source>
</evidence>
<evidence type="ECO:0000313" key="4">
    <source>
        <dbReference type="EMBL" id="TDK67204.1"/>
    </source>
</evidence>
<name>A0A4R5W383_9BURK</name>
<comment type="caution">
    <text evidence="4">The sequence shown here is derived from an EMBL/GenBank/DDBJ whole genome shotgun (WGS) entry which is preliminary data.</text>
</comment>
<dbReference type="FunFam" id="3.40.50.720:FF:000084">
    <property type="entry name" value="Short-chain dehydrogenase reductase"/>
    <property type="match status" value="1"/>
</dbReference>
<dbReference type="SUPFAM" id="SSF51735">
    <property type="entry name" value="NAD(P)-binding Rossmann-fold domains"/>
    <property type="match status" value="1"/>
</dbReference>
<dbReference type="PANTHER" id="PTHR44196">
    <property type="entry name" value="DEHYDROGENASE/REDUCTASE SDR FAMILY MEMBER 7B"/>
    <property type="match status" value="1"/>
</dbReference>
<dbReference type="InterPro" id="IPR002347">
    <property type="entry name" value="SDR_fam"/>
</dbReference>
<comment type="similarity">
    <text evidence="1 3">Belongs to the short-chain dehydrogenases/reductases (SDR) family.</text>
</comment>
<keyword evidence="5" id="KW-1185">Reference proteome</keyword>
<dbReference type="GO" id="GO:0016491">
    <property type="term" value="F:oxidoreductase activity"/>
    <property type="evidence" value="ECO:0007669"/>
    <property type="project" value="UniProtKB-KW"/>
</dbReference>
<reference evidence="4 5" key="1">
    <citation type="submission" date="2019-03" db="EMBL/GenBank/DDBJ databases">
        <title>Sapientia aquatica gen. nov., sp. nov., isolated from a crater lake.</title>
        <authorList>
            <person name="Felfoldi T."/>
            <person name="Szabo A."/>
            <person name="Toth E."/>
            <person name="Schumann P."/>
            <person name="Keki Z."/>
            <person name="Marialigeti K."/>
            <person name="Mathe I."/>
        </authorList>
    </citation>
    <scope>NUCLEOTIDE SEQUENCE [LARGE SCALE GENOMIC DNA]</scope>
    <source>
        <strain evidence="4 5">SA-152</strain>
    </source>
</reference>
<dbReference type="GO" id="GO:0016020">
    <property type="term" value="C:membrane"/>
    <property type="evidence" value="ECO:0007669"/>
    <property type="project" value="TreeGrafter"/>
</dbReference>
<evidence type="ECO:0000256" key="3">
    <source>
        <dbReference type="RuleBase" id="RU000363"/>
    </source>
</evidence>
<evidence type="ECO:0000313" key="5">
    <source>
        <dbReference type="Proteomes" id="UP000294829"/>
    </source>
</evidence>
<protein>
    <submittedName>
        <fullName evidence="4">SDR family NAD(P)-dependent oxidoreductase</fullName>
    </submittedName>
</protein>
<dbReference type="PANTHER" id="PTHR44196:SF1">
    <property type="entry name" value="DEHYDROGENASE_REDUCTASE SDR FAMILY MEMBER 7B"/>
    <property type="match status" value="1"/>
</dbReference>
<dbReference type="RefSeq" id="WP_133326224.1">
    <property type="nucleotide sequence ID" value="NZ_SMYL01000002.1"/>
</dbReference>
<proteinExistence type="inferred from homology"/>
<accession>A0A4R5W383</accession>
<sequence>MDNLTNKVAVITGGAEGIGKALAAALAAQGMKLVLADINEGKLAETVAELAASGVEVIGVKTDVAQSAQVETLADAAFAKFGKVNLLINNAGVAVGKSAWEATEKDWEWVMGINLYGVTHALRAFIPRMLASGEEGHIVNTASIAGLISVPSLSTYNVTKFGVVTLSEGLHHDLTLRGANIGVSVLCPGWVNTRIAESERNRASQDRTDMTKLDKVSVKTNMAVMKAVQSGISPEEVARATVDAVKNKQFYILTHPHTLKGVEVRMQDILQNRAPTLLPV</sequence>
<dbReference type="EMBL" id="SMYL01000002">
    <property type="protein sequence ID" value="TDK67204.1"/>
    <property type="molecule type" value="Genomic_DNA"/>
</dbReference>
<dbReference type="OrthoDB" id="4690547at2"/>
<dbReference type="Gene3D" id="3.40.50.720">
    <property type="entry name" value="NAD(P)-binding Rossmann-like Domain"/>
    <property type="match status" value="1"/>
</dbReference>
<dbReference type="PRINTS" id="PR00080">
    <property type="entry name" value="SDRFAMILY"/>
</dbReference>
<dbReference type="Pfam" id="PF00106">
    <property type="entry name" value="adh_short"/>
    <property type="match status" value="1"/>
</dbReference>
<keyword evidence="2" id="KW-0560">Oxidoreductase</keyword>